<feature type="compositionally biased region" description="Basic residues" evidence="4">
    <location>
        <begin position="183"/>
        <end position="194"/>
    </location>
</feature>
<dbReference type="InterPro" id="IPR036236">
    <property type="entry name" value="Znf_C2H2_sf"/>
</dbReference>
<keyword evidence="8" id="KW-1185">Reference proteome</keyword>
<name>A0A4U0XNL5_9PEZI</name>
<feature type="region of interest" description="Disordered" evidence="4">
    <location>
        <begin position="560"/>
        <end position="592"/>
    </location>
</feature>
<dbReference type="EMBL" id="NAJN01000188">
    <property type="protein sequence ID" value="TKA77443.1"/>
    <property type="molecule type" value="Genomic_DNA"/>
</dbReference>
<comment type="caution">
    <text evidence="6">The sequence shown here is derived from an EMBL/GenBank/DDBJ whole genome shotgun (WGS) entry which is preliminary data.</text>
</comment>
<dbReference type="PANTHER" id="PTHR38119:SF1">
    <property type="entry name" value="BTB DOMAIN-CONTAINING PROTEIN"/>
    <property type="match status" value="1"/>
</dbReference>
<dbReference type="STRING" id="331657.A0A4U0XNL5"/>
<dbReference type="InterPro" id="IPR022755">
    <property type="entry name" value="Znf_C2H2_jaz"/>
</dbReference>
<dbReference type="SUPFAM" id="SSF57667">
    <property type="entry name" value="beta-beta-alpha zinc fingers"/>
    <property type="match status" value="1"/>
</dbReference>
<dbReference type="AlphaFoldDB" id="A0A4U0XNL5"/>
<evidence type="ECO:0000256" key="2">
    <source>
        <dbReference type="ARBA" id="ARBA00022771"/>
    </source>
</evidence>
<dbReference type="InterPro" id="IPR013087">
    <property type="entry name" value="Znf_C2H2_type"/>
</dbReference>
<sequence>MVDHKGAYGAPAGDTSHRKTWDRAEYTEKAASRETKIKEEGKARYEAARDGKKYFRRASTPPDARDTEARKARLDVAAQVGKTMLVPVGAATGKRGRGAGFYCEACDLTFKDNLQYVEHLNSKQHLVATGQSGEVRRATLAEVTERLAWLKRKRDEEKDAEVIDLGTRLEARKETEDREREEKRKKRNEKRRKTKDGMGHVKQEVENDGVICYSSSSYEAQNDFPVFAYTGDVEILIRTQDGRREQRYLLHRLILSQCSGFFEAGMRQEWAKEGQTEVGAHGRGLTRIGEQDAGRSEIVRSSVDSASRDRKRWRYELDWGNREEDIPTLVQKDSSAMILYGGDHTPRPPPVRNKPPAPQSGFFRSIAGNFSALNVSQQPAQSTSSSDDFLHTYDNLFRIFYNYSPALDAVNIANAYVECKTLLTLAGMLDALEVVGPRVDHHLLRFQGRLFKQIAKYPPSYLKLGYLARSKVIFAEALIHVVGQWPAGSQQLCNRIDSAVLDLVEDKADELEEVKAKVEGKLFRLTLTTSRGERVTPSNSWLDWLAMSLFRQWLAENTTPPPAPILKDTSNGRGTSSRASGTARPSTPHISTGRMYRLLGAGGSSYLGYEELKRFLKLQPEHYNRENMKRFERRVEEVKKLARDVVNPLMRNFLELDLGREGSGLPYLTCTRVEESDFPWDE</sequence>
<dbReference type="Proteomes" id="UP000308768">
    <property type="component" value="Unassembled WGS sequence"/>
</dbReference>
<keyword evidence="3" id="KW-0862">Zinc</keyword>
<accession>A0A4U0XNL5</accession>
<evidence type="ECO:0000259" key="5">
    <source>
        <dbReference type="PROSITE" id="PS00028"/>
    </source>
</evidence>
<dbReference type="SMART" id="SM00451">
    <property type="entry name" value="ZnF_U1"/>
    <property type="match status" value="1"/>
</dbReference>
<dbReference type="PANTHER" id="PTHR38119">
    <property type="entry name" value="BTB DOMAIN-CONTAINING PROTEIN-RELATED"/>
    <property type="match status" value="1"/>
</dbReference>
<evidence type="ECO:0000256" key="1">
    <source>
        <dbReference type="ARBA" id="ARBA00022723"/>
    </source>
</evidence>
<gene>
    <name evidence="7" type="ORF">B0A49_02335</name>
    <name evidence="6" type="ORF">B0A49_04247</name>
</gene>
<proteinExistence type="predicted"/>
<feature type="compositionally biased region" description="Basic and acidic residues" evidence="4">
    <location>
        <begin position="172"/>
        <end position="182"/>
    </location>
</feature>
<evidence type="ECO:0000256" key="4">
    <source>
        <dbReference type="SAM" id="MobiDB-lite"/>
    </source>
</evidence>
<organism evidence="6 8">
    <name type="scientific">Cryomyces minteri</name>
    <dbReference type="NCBI Taxonomy" id="331657"/>
    <lineage>
        <taxon>Eukaryota</taxon>
        <taxon>Fungi</taxon>
        <taxon>Dikarya</taxon>
        <taxon>Ascomycota</taxon>
        <taxon>Pezizomycotina</taxon>
        <taxon>Dothideomycetes</taxon>
        <taxon>Dothideomycetes incertae sedis</taxon>
        <taxon>Cryomyces</taxon>
    </lineage>
</organism>
<evidence type="ECO:0000313" key="6">
    <source>
        <dbReference type="EMBL" id="TKA76435.1"/>
    </source>
</evidence>
<keyword evidence="1" id="KW-0479">Metal-binding</keyword>
<evidence type="ECO:0000313" key="7">
    <source>
        <dbReference type="EMBL" id="TKA77443.1"/>
    </source>
</evidence>
<evidence type="ECO:0000256" key="3">
    <source>
        <dbReference type="ARBA" id="ARBA00022833"/>
    </source>
</evidence>
<dbReference type="Gene3D" id="3.30.160.60">
    <property type="entry name" value="Classic Zinc Finger"/>
    <property type="match status" value="1"/>
</dbReference>
<protein>
    <recommendedName>
        <fullName evidence="5">C2H2-type domain-containing protein</fullName>
    </recommendedName>
</protein>
<evidence type="ECO:0000313" key="8">
    <source>
        <dbReference type="Proteomes" id="UP000308768"/>
    </source>
</evidence>
<dbReference type="OrthoDB" id="5280838at2759"/>
<feature type="compositionally biased region" description="Basic and acidic residues" evidence="4">
    <location>
        <begin position="15"/>
        <end position="44"/>
    </location>
</feature>
<dbReference type="PROSITE" id="PS00028">
    <property type="entry name" value="ZINC_FINGER_C2H2_1"/>
    <property type="match status" value="1"/>
</dbReference>
<feature type="compositionally biased region" description="Polar residues" evidence="4">
    <location>
        <begin position="568"/>
        <end position="590"/>
    </location>
</feature>
<feature type="domain" description="C2H2-type" evidence="5">
    <location>
        <begin position="103"/>
        <end position="125"/>
    </location>
</feature>
<dbReference type="GO" id="GO:0003676">
    <property type="term" value="F:nucleic acid binding"/>
    <property type="evidence" value="ECO:0007669"/>
    <property type="project" value="InterPro"/>
</dbReference>
<dbReference type="GO" id="GO:0008270">
    <property type="term" value="F:zinc ion binding"/>
    <property type="evidence" value="ECO:0007669"/>
    <property type="project" value="UniProtKB-KW"/>
</dbReference>
<feature type="region of interest" description="Disordered" evidence="4">
    <location>
        <begin position="1"/>
        <end position="44"/>
    </location>
</feature>
<reference evidence="6 8" key="1">
    <citation type="submission" date="2017-03" db="EMBL/GenBank/DDBJ databases">
        <title>Genomes of endolithic fungi from Antarctica.</title>
        <authorList>
            <person name="Coleine C."/>
            <person name="Masonjones S."/>
            <person name="Stajich J.E."/>
        </authorList>
    </citation>
    <scope>NUCLEOTIDE SEQUENCE [LARGE SCALE GENOMIC DNA]</scope>
    <source>
        <strain evidence="6 8">CCFEE 5187</strain>
    </source>
</reference>
<keyword evidence="2" id="KW-0863">Zinc-finger</keyword>
<dbReference type="EMBL" id="NAJN01000238">
    <property type="protein sequence ID" value="TKA76435.1"/>
    <property type="molecule type" value="Genomic_DNA"/>
</dbReference>
<feature type="region of interest" description="Disordered" evidence="4">
    <location>
        <begin position="172"/>
        <end position="200"/>
    </location>
</feature>
<dbReference type="InterPro" id="IPR003604">
    <property type="entry name" value="Matrin/U1-like-C_Znf_C2H2"/>
</dbReference>
<dbReference type="Pfam" id="PF12171">
    <property type="entry name" value="zf-C2H2_jaz"/>
    <property type="match status" value="1"/>
</dbReference>